<dbReference type="SMART" id="SM00222">
    <property type="entry name" value="Sec7"/>
    <property type="match status" value="1"/>
</dbReference>
<dbReference type="GO" id="GO:0005829">
    <property type="term" value="C:cytosol"/>
    <property type="evidence" value="ECO:0007669"/>
    <property type="project" value="UniProtKB-SubCell"/>
</dbReference>
<evidence type="ECO:0000259" key="4">
    <source>
        <dbReference type="PROSITE" id="PS50190"/>
    </source>
</evidence>
<accession>A0A096P929</accession>
<dbReference type="STRING" id="70448.A0A096P929"/>
<sequence>MADANADAVTVREIFLAFVNAAREDLGVLARVGFANHHARALLQRCDGIVQDLDDADDARARAVATTALDALAFAMRERRGRRSALAAETAIKLIERGFGRGVARDAGGDDAASDDARARLVRAVCGVGELSGGGEGGGGETGEDRARCGVAATRFAQACACGETEDPETSGESGDDGEGQKTLVVRGNALLYATRSIFHVAMIAEDENARRAAKTTLTQIINAAFKRAERGFEALAASEDVSANRRLHLEDVKQILIMLCKIAARDGPIDVDAYLTHSKALALDILRQLMEGPRAPLWLDHFHGELSKPLSMALMRNALLHVPRGSEAEQSVGILVSIARMAYGVLVSRARSVWKQQIAALYPIMALHPLETDETSAAVRVSALRLVRRLASEAQILVDFFVNYDCDLHAANLYERTVAALARAAQTNDILERDAVLTCLFSILRSLQSWCARGYDDEDEESAGDADQNDGLEIRPFIGRKPSKDKLSSSSKSNEASTTSTPAAVAAATATVATDATAVSEDAAAASSPPTKSESELFAAKKSAKISAERAIEAFNAEPNVRSLRVAARSEDAVACAAFLRSASSSTASSKATSSLVVSPSALGELLGSPDSDALAVMRAYVHGFDFTGAHIDDAMRAFLSGFRLPGEAQKIDRLMEAFAARFCACNQNVYPSTDAAYILAFAIVMLNTDAHNPLTEEAMKMSEQDFVLMVTAAEAASEVDAEKIAAIYKRVCAKEIKMNSAEPPARVSSATDVAAEIAAAAKHPPQTSWSQLTSSLNFAAPWKARSMQKEATNETAELLKSTKELFKTSGPGDSAAHDDSASALFVRASEPGLARPMLDVAGKFMLIALSTAFTSAPDAAHAAMPLEATRAMLSLATTLQLPALRDNTRAFLVTAPGFGRPQGISSQSKEALSTLLELATSECSLGGVQAWASVLEIIDRLEHLRSVVGAGVAFDFAAARAVMRERLEFDENDATDRSVSSDRSSFDGTPGHPLSQLDPAELAVIKWVSTHGGEAIERVFAASTRFDSDEILTYATAVATVSRHGLWSSSSAPAKIFALLRLTEVAATNMSRVRLVWSKLWSVVSEHLVEAVKHADEKVVLHATVSMRQVADRLLLRARATRSATQMDAMRPFVFAIENARTARSRGLVVSCVAQAMHNYGDVLGQGWEPAMEALGAAYAIDCSRDDAETQETLEEEMVTSCRALEQALVLALTRDDSSTDESENEESDVFGVPLSCVPRATSLFVAMARWRNVSEGGEQGTLSPPIDSLRTIAIECRSRMSATSDCVKYRVSAIWTAICGALGELSKVDDSALAVVFSLFDDDEIETLDVNARDELRGALDGLLEVKIDPTHATEIVLPRLLALAKSRRAAYEALLPTIWSFASAVLHSNDSYAVMKSLESFREAAKVASSRRDESEETWGELCRALRRGVVVDAVILDLPHASNVIARSLACISACNDVRKISGAPRKAIDEIVDIVDAAYVFARNQNDSSASLGAMARLEFAAGDVLLRALREDKTKRERFFAHVARCLDVRKPVVDDSDEDESAPRKRAMAAADAGDAVLRSNALAPARERLAARALASLNLNDDVDALRVIASSAVEALGVVSGAPLGDALADFFDSPIARTTLAL</sequence>
<dbReference type="InterPro" id="IPR035999">
    <property type="entry name" value="Sec7_dom_sf"/>
</dbReference>
<evidence type="ECO:0000256" key="3">
    <source>
        <dbReference type="SAM" id="MobiDB-lite"/>
    </source>
</evidence>
<dbReference type="OrthoDB" id="430364at2759"/>
<dbReference type="InterPro" id="IPR032691">
    <property type="entry name" value="Mon2/Sec7/BIG1-like_HUS"/>
</dbReference>
<organism evidence="5 6">
    <name type="scientific">Ostreococcus tauri</name>
    <name type="common">Marine green alga</name>
    <dbReference type="NCBI Taxonomy" id="70448"/>
    <lineage>
        <taxon>Eukaryota</taxon>
        <taxon>Viridiplantae</taxon>
        <taxon>Chlorophyta</taxon>
        <taxon>Mamiellophyceae</taxon>
        <taxon>Mamiellales</taxon>
        <taxon>Bathycoccaceae</taxon>
        <taxon>Ostreococcus</taxon>
    </lineage>
</organism>
<dbReference type="RefSeq" id="XP_003083798.2">
    <property type="nucleotide sequence ID" value="XM_003083750.2"/>
</dbReference>
<dbReference type="FunFam" id="1.10.1000.11:FF:000002">
    <property type="entry name" value="Cytohesin 1"/>
    <property type="match status" value="1"/>
</dbReference>
<dbReference type="PROSITE" id="PS50190">
    <property type="entry name" value="SEC7"/>
    <property type="match status" value="1"/>
</dbReference>
<dbReference type="Pfam" id="PF12783">
    <property type="entry name" value="Sec7-like_HUS"/>
    <property type="match status" value="1"/>
</dbReference>
<dbReference type="CDD" id="cd00171">
    <property type="entry name" value="Sec7"/>
    <property type="match status" value="1"/>
</dbReference>
<keyword evidence="6" id="KW-1185">Reference proteome</keyword>
<dbReference type="InParanoid" id="A0A096P929"/>
<dbReference type="GeneID" id="9838161"/>
<proteinExistence type="predicted"/>
<dbReference type="PANTHER" id="PTHR10663:SF375">
    <property type="entry name" value="LD29171P"/>
    <property type="match status" value="1"/>
</dbReference>
<dbReference type="KEGG" id="ota:OT_ostta17g00330"/>
<dbReference type="Proteomes" id="UP000009170">
    <property type="component" value="Unassembled WGS sequence"/>
</dbReference>
<feature type="region of interest" description="Disordered" evidence="3">
    <location>
        <begin position="458"/>
        <end position="503"/>
    </location>
</feature>
<evidence type="ECO:0000256" key="2">
    <source>
        <dbReference type="ARBA" id="ARBA00022490"/>
    </source>
</evidence>
<dbReference type="GO" id="GO:0005085">
    <property type="term" value="F:guanyl-nucleotide exchange factor activity"/>
    <property type="evidence" value="ECO:0007669"/>
    <property type="project" value="InterPro"/>
</dbReference>
<reference evidence="6" key="1">
    <citation type="journal article" date="2006" name="Proc. Natl. Acad. Sci. U.S.A.">
        <title>Genome analysis of the smallest free-living eukaryote Ostreococcus tauri unveils many unique features.</title>
        <authorList>
            <person name="Derelle E."/>
            <person name="Ferraz C."/>
            <person name="Rombauts S."/>
            <person name="Rouze P."/>
            <person name="Worden A.Z."/>
            <person name="Robbens S."/>
            <person name="Partensky F."/>
            <person name="Degroeve S."/>
            <person name="Echeynie S."/>
            <person name="Cooke R."/>
            <person name="Saeys Y."/>
            <person name="Wuyts J."/>
            <person name="Jabbari K."/>
            <person name="Bowler C."/>
            <person name="Panaud O."/>
            <person name="Piegu B."/>
            <person name="Ball S.G."/>
            <person name="Ral J.-P."/>
            <person name="Bouget F.-Y."/>
            <person name="Piganeau G."/>
            <person name="De Baets B."/>
            <person name="Picard A."/>
            <person name="Delseny M."/>
            <person name="Demaille J."/>
            <person name="Van de Peer Y."/>
            <person name="Moreau H."/>
        </authorList>
    </citation>
    <scope>NUCLEOTIDE SEQUENCE [LARGE SCALE GENOMIC DNA]</scope>
    <source>
        <strain evidence="6">OTTH 0595 / CCAP 157/2 / RCC745</strain>
    </source>
</reference>
<evidence type="ECO:0000313" key="6">
    <source>
        <dbReference type="Proteomes" id="UP000009170"/>
    </source>
</evidence>
<evidence type="ECO:0000256" key="1">
    <source>
        <dbReference type="ARBA" id="ARBA00004514"/>
    </source>
</evidence>
<evidence type="ECO:0000313" key="5">
    <source>
        <dbReference type="EMBL" id="CEG00507.1"/>
    </source>
</evidence>
<gene>
    <name evidence="5" type="ORF">OT_ostta17g00330</name>
</gene>
<comment type="caution">
    <text evidence="5">The sequence shown here is derived from an EMBL/GenBank/DDBJ whole genome shotgun (WGS) entry which is preliminary data.</text>
</comment>
<protein>
    <submittedName>
        <fullName evidence="5">SEC7-like, alpha orthogonal bundle</fullName>
    </submittedName>
</protein>
<feature type="region of interest" description="Disordered" evidence="3">
    <location>
        <begin position="975"/>
        <end position="997"/>
    </location>
</feature>
<keyword evidence="2" id="KW-0963">Cytoplasm</keyword>
<dbReference type="InterPro" id="IPR015403">
    <property type="entry name" value="Mon2/Sec7/BIG1-like_HDS"/>
</dbReference>
<dbReference type="SUPFAM" id="SSF48425">
    <property type="entry name" value="Sec7 domain"/>
    <property type="match status" value="1"/>
</dbReference>
<dbReference type="Pfam" id="PF09324">
    <property type="entry name" value="Sec7-like_HDS"/>
    <property type="match status" value="1"/>
</dbReference>
<dbReference type="GO" id="GO:0032012">
    <property type="term" value="P:regulation of ARF protein signal transduction"/>
    <property type="evidence" value="ECO:0007669"/>
    <property type="project" value="InterPro"/>
</dbReference>
<dbReference type="Gene3D" id="1.10.1000.11">
    <property type="entry name" value="Arf Nucleotide-binding Site Opener,domain 2"/>
    <property type="match status" value="1"/>
</dbReference>
<feature type="compositionally biased region" description="Low complexity" evidence="3">
    <location>
        <begin position="489"/>
        <end position="503"/>
    </location>
</feature>
<dbReference type="EMBL" id="CAID01000017">
    <property type="protein sequence ID" value="CEG00507.1"/>
    <property type="molecule type" value="Genomic_DNA"/>
</dbReference>
<feature type="domain" description="SEC7" evidence="4">
    <location>
        <begin position="550"/>
        <end position="736"/>
    </location>
</feature>
<dbReference type="InterPro" id="IPR023394">
    <property type="entry name" value="Sec7_C_sf"/>
</dbReference>
<dbReference type="Pfam" id="PF01369">
    <property type="entry name" value="Sec7"/>
    <property type="match status" value="1"/>
</dbReference>
<name>A0A096P929_OSTTA</name>
<feature type="compositionally biased region" description="Acidic residues" evidence="3">
    <location>
        <begin position="458"/>
        <end position="471"/>
    </location>
</feature>
<comment type="subcellular location">
    <subcellularLocation>
        <location evidence="1">Cytoplasm</location>
        <location evidence="1">Cytosol</location>
    </subcellularLocation>
</comment>
<dbReference type="GO" id="GO:0005802">
    <property type="term" value="C:trans-Golgi network"/>
    <property type="evidence" value="ECO:0007669"/>
    <property type="project" value="TreeGrafter"/>
</dbReference>
<reference evidence="5 6" key="2">
    <citation type="journal article" date="2014" name="BMC Genomics">
        <title>An improved genome of the model marine alga Ostreococcus tauri unfolds by assessing Illumina de novo assemblies.</title>
        <authorList>
            <person name="Blanc-Mathieu R."/>
            <person name="Verhelst B."/>
            <person name="Derelle E."/>
            <person name="Rombauts S."/>
            <person name="Bouget F.Y."/>
            <person name="Carre I."/>
            <person name="Chateau A."/>
            <person name="Eyre-Walker A."/>
            <person name="Grimsley N."/>
            <person name="Moreau H."/>
            <person name="Piegu B."/>
            <person name="Rivals E."/>
            <person name="Schackwitz W."/>
            <person name="Van de Peer Y."/>
            <person name="Piganeau G."/>
        </authorList>
    </citation>
    <scope>NUCLEOTIDE SEQUENCE [LARGE SCALE GENOMIC DNA]</scope>
    <source>
        <strain evidence="6">OTTH 0595 / CCAP 157/2 / RCC745</strain>
    </source>
</reference>
<dbReference type="PANTHER" id="PTHR10663">
    <property type="entry name" value="GUANYL-NUCLEOTIDE EXCHANGE FACTOR"/>
    <property type="match status" value="1"/>
</dbReference>
<dbReference type="InterPro" id="IPR000904">
    <property type="entry name" value="Sec7_dom"/>
</dbReference>